<comment type="cofactor">
    <cofactor evidence="15">
        <name>Mg(2+)</name>
        <dbReference type="ChEBI" id="CHEBI:18420"/>
    </cofactor>
</comment>
<dbReference type="Proteomes" id="UP000184404">
    <property type="component" value="Unassembled WGS sequence"/>
</dbReference>
<dbReference type="Pfam" id="PF14622">
    <property type="entry name" value="Ribonucleas_3_3"/>
    <property type="match status" value="1"/>
</dbReference>
<evidence type="ECO:0000256" key="12">
    <source>
        <dbReference type="ARBA" id="ARBA00022801"/>
    </source>
</evidence>
<keyword evidence="12 15" id="KW-0378">Hydrolase</keyword>
<dbReference type="GO" id="GO:0003725">
    <property type="term" value="F:double-stranded RNA binding"/>
    <property type="evidence" value="ECO:0007669"/>
    <property type="project" value="TreeGrafter"/>
</dbReference>
<dbReference type="FunFam" id="3.30.160.20:FF:000003">
    <property type="entry name" value="Ribonuclease 3"/>
    <property type="match status" value="1"/>
</dbReference>
<comment type="similarity">
    <text evidence="3">Belongs to the ribonuclease III family.</text>
</comment>
<dbReference type="NCBIfam" id="TIGR02191">
    <property type="entry name" value="RNaseIII"/>
    <property type="match status" value="1"/>
</dbReference>
<dbReference type="HAMAP" id="MF_00104">
    <property type="entry name" value="RNase_III"/>
    <property type="match status" value="1"/>
</dbReference>
<dbReference type="CDD" id="cd10845">
    <property type="entry name" value="DSRM_RNAse_III_family"/>
    <property type="match status" value="1"/>
</dbReference>
<feature type="domain" description="DRBM" evidence="16">
    <location>
        <begin position="169"/>
        <end position="238"/>
    </location>
</feature>
<dbReference type="GO" id="GO:0008033">
    <property type="term" value="P:tRNA processing"/>
    <property type="evidence" value="ECO:0007669"/>
    <property type="project" value="UniProtKB-KW"/>
</dbReference>
<evidence type="ECO:0000256" key="3">
    <source>
        <dbReference type="ARBA" id="ARBA00010183"/>
    </source>
</evidence>
<dbReference type="PROSITE" id="PS00517">
    <property type="entry name" value="RNASE_3_1"/>
    <property type="match status" value="1"/>
</dbReference>
<keyword evidence="5 15" id="KW-0963">Cytoplasm</keyword>
<keyword evidence="9 15" id="KW-0540">Nuclease</keyword>
<dbReference type="Gene3D" id="1.10.1520.10">
    <property type="entry name" value="Ribonuclease III domain"/>
    <property type="match status" value="1"/>
</dbReference>
<organism evidence="18 19">
    <name type="scientific">Schwartzia succinivorans DSM 10502</name>
    <dbReference type="NCBI Taxonomy" id="1123243"/>
    <lineage>
        <taxon>Bacteria</taxon>
        <taxon>Bacillati</taxon>
        <taxon>Bacillota</taxon>
        <taxon>Negativicutes</taxon>
        <taxon>Selenomonadales</taxon>
        <taxon>Selenomonadaceae</taxon>
        <taxon>Schwartzia</taxon>
    </lineage>
</organism>
<dbReference type="SUPFAM" id="SSF54768">
    <property type="entry name" value="dsRNA-binding domain-like"/>
    <property type="match status" value="1"/>
</dbReference>
<feature type="domain" description="RNase III" evidence="17">
    <location>
        <begin position="13"/>
        <end position="142"/>
    </location>
</feature>
<dbReference type="InterPro" id="IPR011907">
    <property type="entry name" value="RNase_III"/>
</dbReference>
<comment type="subcellular location">
    <subcellularLocation>
        <location evidence="2 15">Cytoplasm</location>
    </subcellularLocation>
</comment>
<dbReference type="STRING" id="1123243.SAMN02745190_00346"/>
<keyword evidence="6 15" id="KW-0698">rRNA processing</keyword>
<dbReference type="GO" id="GO:0005737">
    <property type="term" value="C:cytoplasm"/>
    <property type="evidence" value="ECO:0007669"/>
    <property type="project" value="UniProtKB-SubCell"/>
</dbReference>
<dbReference type="Pfam" id="PF00035">
    <property type="entry name" value="dsrm"/>
    <property type="match status" value="1"/>
</dbReference>
<dbReference type="GO" id="GO:0042802">
    <property type="term" value="F:identical protein binding"/>
    <property type="evidence" value="ECO:0007669"/>
    <property type="project" value="UniProtKB-ARBA"/>
</dbReference>
<dbReference type="GO" id="GO:0019843">
    <property type="term" value="F:rRNA binding"/>
    <property type="evidence" value="ECO:0007669"/>
    <property type="project" value="UniProtKB-KW"/>
</dbReference>
<dbReference type="EMBL" id="FQUG01000002">
    <property type="protein sequence ID" value="SHE38747.1"/>
    <property type="molecule type" value="Genomic_DNA"/>
</dbReference>
<evidence type="ECO:0000256" key="8">
    <source>
        <dbReference type="ARBA" id="ARBA00022694"/>
    </source>
</evidence>
<comment type="catalytic activity">
    <reaction evidence="1 15">
        <text>Endonucleolytic cleavage to 5'-phosphomonoester.</text>
        <dbReference type="EC" id="3.1.26.3"/>
    </reaction>
</comment>
<dbReference type="PANTHER" id="PTHR11207:SF0">
    <property type="entry name" value="RIBONUCLEASE 3"/>
    <property type="match status" value="1"/>
</dbReference>
<evidence type="ECO:0000256" key="1">
    <source>
        <dbReference type="ARBA" id="ARBA00000109"/>
    </source>
</evidence>
<evidence type="ECO:0000256" key="4">
    <source>
        <dbReference type="ARBA" id="ARBA00011738"/>
    </source>
</evidence>
<dbReference type="SUPFAM" id="SSF69065">
    <property type="entry name" value="RNase III domain-like"/>
    <property type="match status" value="1"/>
</dbReference>
<dbReference type="InterPro" id="IPR014720">
    <property type="entry name" value="dsRBD_dom"/>
</dbReference>
<feature type="binding site" evidence="15">
    <location>
        <position position="128"/>
    </location>
    <ligand>
        <name>Mg(2+)</name>
        <dbReference type="ChEBI" id="CHEBI:18420"/>
    </ligand>
</feature>
<comment type="function">
    <text evidence="15">Digests double-stranded RNA. Involved in the processing of primary rRNA transcript to yield the immediate precursors to the large and small rRNAs (23S and 16S). Processes some mRNAs, and tRNAs when they are encoded in the rRNA operon. Processes pre-crRNA and tracrRNA of type II CRISPR loci if present in the organism.</text>
</comment>
<dbReference type="SMART" id="SM00358">
    <property type="entry name" value="DSRM"/>
    <property type="match status" value="1"/>
</dbReference>
<keyword evidence="10 15" id="KW-0479">Metal-binding</keyword>
<keyword evidence="19" id="KW-1185">Reference proteome</keyword>
<comment type="subunit">
    <text evidence="4 15">Homodimer.</text>
</comment>
<dbReference type="Gene3D" id="3.30.160.20">
    <property type="match status" value="1"/>
</dbReference>
<dbReference type="FunFam" id="1.10.1520.10:FF:000001">
    <property type="entry name" value="Ribonuclease 3"/>
    <property type="match status" value="1"/>
</dbReference>
<gene>
    <name evidence="15" type="primary">rnc</name>
    <name evidence="18" type="ORF">SAMN02745190_00346</name>
</gene>
<dbReference type="GO" id="GO:0006397">
    <property type="term" value="P:mRNA processing"/>
    <property type="evidence" value="ECO:0007669"/>
    <property type="project" value="UniProtKB-UniRule"/>
</dbReference>
<dbReference type="EC" id="3.1.26.3" evidence="15"/>
<dbReference type="PROSITE" id="PS50137">
    <property type="entry name" value="DS_RBD"/>
    <property type="match status" value="1"/>
</dbReference>
<evidence type="ECO:0000256" key="14">
    <source>
        <dbReference type="ARBA" id="ARBA00022884"/>
    </source>
</evidence>
<proteinExistence type="inferred from homology"/>
<evidence type="ECO:0000256" key="7">
    <source>
        <dbReference type="ARBA" id="ARBA00022664"/>
    </source>
</evidence>
<evidence type="ECO:0000259" key="16">
    <source>
        <dbReference type="PROSITE" id="PS50137"/>
    </source>
</evidence>
<dbReference type="RefSeq" id="WP_072934448.1">
    <property type="nucleotide sequence ID" value="NZ_FQUG01000002.1"/>
</dbReference>
<keyword evidence="14 15" id="KW-0694">RNA-binding</keyword>
<dbReference type="GO" id="GO:0004525">
    <property type="term" value="F:ribonuclease III activity"/>
    <property type="evidence" value="ECO:0007669"/>
    <property type="project" value="UniProtKB-UniRule"/>
</dbReference>
<feature type="active site" evidence="15">
    <location>
        <position position="131"/>
    </location>
</feature>
<dbReference type="GO" id="GO:0046872">
    <property type="term" value="F:metal ion binding"/>
    <property type="evidence" value="ECO:0007669"/>
    <property type="project" value="UniProtKB-KW"/>
</dbReference>
<evidence type="ECO:0000256" key="15">
    <source>
        <dbReference type="HAMAP-Rule" id="MF_00104"/>
    </source>
</evidence>
<evidence type="ECO:0000256" key="11">
    <source>
        <dbReference type="ARBA" id="ARBA00022759"/>
    </source>
</evidence>
<dbReference type="OrthoDB" id="9805026at2"/>
<dbReference type="InterPro" id="IPR000999">
    <property type="entry name" value="RNase_III_dom"/>
</dbReference>
<dbReference type="CDD" id="cd00593">
    <property type="entry name" value="RIBOc"/>
    <property type="match status" value="1"/>
</dbReference>
<dbReference type="InterPro" id="IPR036389">
    <property type="entry name" value="RNase_III_sf"/>
</dbReference>
<feature type="active site" evidence="15">
    <location>
        <position position="59"/>
    </location>
</feature>
<protein>
    <recommendedName>
        <fullName evidence="15">Ribonuclease 3</fullName>
        <ecNumber evidence="15">3.1.26.3</ecNumber>
    </recommendedName>
    <alternativeName>
        <fullName evidence="15">Ribonuclease III</fullName>
        <shortName evidence="15">RNase III</shortName>
    </alternativeName>
</protein>
<dbReference type="GO" id="GO:0006364">
    <property type="term" value="P:rRNA processing"/>
    <property type="evidence" value="ECO:0007669"/>
    <property type="project" value="UniProtKB-UniRule"/>
</dbReference>
<dbReference type="AlphaFoldDB" id="A0A1M4T375"/>
<dbReference type="SMART" id="SM00535">
    <property type="entry name" value="RIBOc"/>
    <property type="match status" value="1"/>
</dbReference>
<dbReference type="PROSITE" id="PS50142">
    <property type="entry name" value="RNASE_3_2"/>
    <property type="match status" value="1"/>
</dbReference>
<evidence type="ECO:0000313" key="19">
    <source>
        <dbReference type="Proteomes" id="UP000184404"/>
    </source>
</evidence>
<evidence type="ECO:0000256" key="9">
    <source>
        <dbReference type="ARBA" id="ARBA00022722"/>
    </source>
</evidence>
<evidence type="ECO:0000256" key="6">
    <source>
        <dbReference type="ARBA" id="ARBA00022552"/>
    </source>
</evidence>
<reference evidence="18 19" key="1">
    <citation type="submission" date="2016-11" db="EMBL/GenBank/DDBJ databases">
        <authorList>
            <person name="Jaros S."/>
            <person name="Januszkiewicz K."/>
            <person name="Wedrychowicz H."/>
        </authorList>
    </citation>
    <scope>NUCLEOTIDE SEQUENCE [LARGE SCALE GENOMIC DNA]</scope>
    <source>
        <strain evidence="18 19">DSM 10502</strain>
    </source>
</reference>
<evidence type="ECO:0000256" key="2">
    <source>
        <dbReference type="ARBA" id="ARBA00004496"/>
    </source>
</evidence>
<evidence type="ECO:0000259" key="17">
    <source>
        <dbReference type="PROSITE" id="PS50142"/>
    </source>
</evidence>
<dbReference type="GO" id="GO:0010468">
    <property type="term" value="P:regulation of gene expression"/>
    <property type="evidence" value="ECO:0007669"/>
    <property type="project" value="TreeGrafter"/>
</dbReference>
<keyword evidence="11 15" id="KW-0255">Endonuclease</keyword>
<name>A0A1M4T375_9FIRM</name>
<sequence>MDRVLTAEREADLQKLSSRLGISFNNLALLDQALTHTSYANEAHDARVQHNERLEFLGDAVLELATSTYLFKHFPQLSEGDLSKARASVVCEPALHRRAAEVSLGTFLLLGHGERLTGGAERPSILADAFEAVIGAIYLDRGFDVAREYVLDQLHEELVEVDLGENLKDYKTMFQEVVQRHPGKKAVYSLIGETGPDHAKEFRFSVSVDGKVFGEGTGRTKKAAEQNAARAALEKYNKK</sequence>
<evidence type="ECO:0000256" key="13">
    <source>
        <dbReference type="ARBA" id="ARBA00022842"/>
    </source>
</evidence>
<accession>A0A1M4T375</accession>
<evidence type="ECO:0000256" key="10">
    <source>
        <dbReference type="ARBA" id="ARBA00022723"/>
    </source>
</evidence>
<keyword evidence="8 15" id="KW-0819">tRNA processing</keyword>
<feature type="binding site" evidence="15">
    <location>
        <position position="55"/>
    </location>
    <ligand>
        <name>Mg(2+)</name>
        <dbReference type="ChEBI" id="CHEBI:18420"/>
    </ligand>
</feature>
<dbReference type="PANTHER" id="PTHR11207">
    <property type="entry name" value="RIBONUCLEASE III"/>
    <property type="match status" value="1"/>
</dbReference>
<keyword evidence="7 15" id="KW-0507">mRNA processing</keyword>
<feature type="binding site" evidence="15">
    <location>
        <position position="131"/>
    </location>
    <ligand>
        <name>Mg(2+)</name>
        <dbReference type="ChEBI" id="CHEBI:18420"/>
    </ligand>
</feature>
<keyword evidence="15" id="KW-0699">rRNA-binding</keyword>
<keyword evidence="13 15" id="KW-0460">Magnesium</keyword>
<evidence type="ECO:0000256" key="5">
    <source>
        <dbReference type="ARBA" id="ARBA00022490"/>
    </source>
</evidence>
<evidence type="ECO:0000313" key="18">
    <source>
        <dbReference type="EMBL" id="SHE38747.1"/>
    </source>
</evidence>